<dbReference type="Pfam" id="PF03099">
    <property type="entry name" value="BPL_LplA_LipB"/>
    <property type="match status" value="1"/>
</dbReference>
<dbReference type="PROSITE" id="PS51733">
    <property type="entry name" value="BPL_LPL_CATALYTIC"/>
    <property type="match status" value="1"/>
</dbReference>
<dbReference type="NCBIfam" id="TIGR00121">
    <property type="entry name" value="birA_ligase"/>
    <property type="match status" value="1"/>
</dbReference>
<dbReference type="EC" id="6.3.4.15" evidence="3"/>
<organism evidence="3 4">
    <name type="scientific">Hydrogeniiclostridium mannosilyticum</name>
    <dbReference type="NCBI Taxonomy" id="2764322"/>
    <lineage>
        <taxon>Bacteria</taxon>
        <taxon>Bacillati</taxon>
        <taxon>Bacillota</taxon>
        <taxon>Clostridia</taxon>
        <taxon>Eubacteriales</taxon>
        <taxon>Acutalibacteraceae</taxon>
        <taxon>Hydrogeniiclostridium</taxon>
    </lineage>
</organism>
<feature type="domain" description="BPL/LPL catalytic" evidence="2">
    <location>
        <begin position="15"/>
        <end position="201"/>
    </location>
</feature>
<comment type="caution">
    <text evidence="3">The sequence shown here is derived from an EMBL/GenBank/DDBJ whole genome shotgun (WGS) entry which is preliminary data.</text>
</comment>
<sequence>MTLLEQEWRQLTQAATVAEGPLFCREIHFLSTVDSTNEEVRRRAEQRAPHGSVYVAEQQTRGKGRLGRSWFSAPGTGLYFSLLLYPEKIHSAPSSFTLLAGLAVCRAIRALTNCPAMIKWPNDIVIGPKKICGILAERSLTPLGQAFIALGIGINVNAGVFPDELQKKCSSLFLETGKKQNRAALFLQTLSCLDKLYSQPEAPIADYAALCVTLGREICYSRENQILLGKAIQILPNGELLVLRSDGREEVVSSGEVSVQGIY</sequence>
<dbReference type="Proteomes" id="UP000249377">
    <property type="component" value="Unassembled WGS sequence"/>
</dbReference>
<gene>
    <name evidence="3" type="ORF">DPQ25_06545</name>
</gene>
<keyword evidence="4" id="KW-1185">Reference proteome</keyword>
<protein>
    <submittedName>
        <fullName evidence="3">Biotin--[acetyl-CoA-carboxylase] ligase</fullName>
        <ecNumber evidence="3">6.3.4.15</ecNumber>
    </submittedName>
</protein>
<dbReference type="PANTHER" id="PTHR12835:SF5">
    <property type="entry name" value="BIOTIN--PROTEIN LIGASE"/>
    <property type="match status" value="1"/>
</dbReference>
<keyword evidence="1 3" id="KW-0436">Ligase</keyword>
<dbReference type="InterPro" id="IPR045864">
    <property type="entry name" value="aa-tRNA-synth_II/BPL/LPL"/>
</dbReference>
<evidence type="ECO:0000313" key="3">
    <source>
        <dbReference type="EMBL" id="RAQ29146.1"/>
    </source>
</evidence>
<dbReference type="AlphaFoldDB" id="A0A328UC56"/>
<name>A0A328UC56_9FIRM</name>
<dbReference type="InterPro" id="IPR004408">
    <property type="entry name" value="Biotin_CoA_COase_ligase"/>
</dbReference>
<dbReference type="GO" id="GO:0009249">
    <property type="term" value="P:protein lipoylation"/>
    <property type="evidence" value="ECO:0007669"/>
    <property type="project" value="UniProtKB-ARBA"/>
</dbReference>
<evidence type="ECO:0000259" key="2">
    <source>
        <dbReference type="PROSITE" id="PS51733"/>
    </source>
</evidence>
<evidence type="ECO:0000313" key="4">
    <source>
        <dbReference type="Proteomes" id="UP000249377"/>
    </source>
</evidence>
<accession>A0A328UC56</accession>
<proteinExistence type="predicted"/>
<dbReference type="CDD" id="cd16442">
    <property type="entry name" value="BPL"/>
    <property type="match status" value="1"/>
</dbReference>
<dbReference type="Gene3D" id="3.30.930.10">
    <property type="entry name" value="Bira Bifunctional Protein, Domain 2"/>
    <property type="match status" value="1"/>
</dbReference>
<dbReference type="Gene3D" id="2.30.30.100">
    <property type="match status" value="1"/>
</dbReference>
<dbReference type="EMBL" id="QLYR01000003">
    <property type="protein sequence ID" value="RAQ29146.1"/>
    <property type="molecule type" value="Genomic_DNA"/>
</dbReference>
<dbReference type="RefSeq" id="WP_112332377.1">
    <property type="nucleotide sequence ID" value="NZ_QLYR01000003.1"/>
</dbReference>
<dbReference type="GO" id="GO:0005737">
    <property type="term" value="C:cytoplasm"/>
    <property type="evidence" value="ECO:0007669"/>
    <property type="project" value="TreeGrafter"/>
</dbReference>
<dbReference type="GO" id="GO:0004077">
    <property type="term" value="F:biotin--[biotin carboxyl-carrier protein] ligase activity"/>
    <property type="evidence" value="ECO:0007669"/>
    <property type="project" value="UniProtKB-EC"/>
</dbReference>
<dbReference type="SUPFAM" id="SSF55681">
    <property type="entry name" value="Class II aaRS and biotin synthetases"/>
    <property type="match status" value="1"/>
</dbReference>
<dbReference type="PANTHER" id="PTHR12835">
    <property type="entry name" value="BIOTIN PROTEIN LIGASE"/>
    <property type="match status" value="1"/>
</dbReference>
<evidence type="ECO:0000256" key="1">
    <source>
        <dbReference type="ARBA" id="ARBA00022598"/>
    </source>
</evidence>
<dbReference type="InterPro" id="IPR004143">
    <property type="entry name" value="BPL_LPL_catalytic"/>
</dbReference>
<reference evidence="3 4" key="1">
    <citation type="submission" date="2018-06" db="EMBL/GenBank/DDBJ databases">
        <title>Noncontiguous genome sequence of Ruminococcaceae bacterium ASD2818.</title>
        <authorList>
            <person name="Chaplin A.V."/>
            <person name="Sokolova S.R."/>
            <person name="Kochetkova T.O."/>
            <person name="Goltsov A.Y."/>
            <person name="Trofimov D.Y."/>
            <person name="Efimov B.A."/>
        </authorList>
    </citation>
    <scope>NUCLEOTIDE SEQUENCE [LARGE SCALE GENOMIC DNA]</scope>
    <source>
        <strain evidence="3 4">ASD2818</strain>
    </source>
</reference>
<dbReference type="GO" id="GO:0016740">
    <property type="term" value="F:transferase activity"/>
    <property type="evidence" value="ECO:0007669"/>
    <property type="project" value="UniProtKB-ARBA"/>
</dbReference>